<evidence type="ECO:0000256" key="4">
    <source>
        <dbReference type="ARBA" id="ARBA00022989"/>
    </source>
</evidence>
<name>A0A0C1R3K7_9CLOT</name>
<dbReference type="CDD" id="cd13124">
    <property type="entry name" value="MATE_SpoVB_like"/>
    <property type="match status" value="1"/>
</dbReference>
<dbReference type="InterPro" id="IPR050833">
    <property type="entry name" value="Poly_Biosynth_Transport"/>
</dbReference>
<feature type="transmembrane region" description="Helical" evidence="6">
    <location>
        <begin position="125"/>
        <end position="145"/>
    </location>
</feature>
<evidence type="ECO:0000313" key="7">
    <source>
        <dbReference type="EMBL" id="KIE48117.1"/>
    </source>
</evidence>
<dbReference type="Pfam" id="PF01943">
    <property type="entry name" value="Polysacc_synt"/>
    <property type="match status" value="1"/>
</dbReference>
<evidence type="ECO:0000256" key="6">
    <source>
        <dbReference type="SAM" id="Phobius"/>
    </source>
</evidence>
<evidence type="ECO:0000256" key="5">
    <source>
        <dbReference type="ARBA" id="ARBA00023136"/>
    </source>
</evidence>
<organism evidence="7 8">
    <name type="scientific">Clostridium argentinense CDC 2741</name>
    <dbReference type="NCBI Taxonomy" id="1418104"/>
    <lineage>
        <taxon>Bacteria</taxon>
        <taxon>Bacillati</taxon>
        <taxon>Bacillota</taxon>
        <taxon>Clostridia</taxon>
        <taxon>Eubacteriales</taxon>
        <taxon>Clostridiaceae</taxon>
        <taxon>Clostridium</taxon>
    </lineage>
</organism>
<evidence type="ECO:0000256" key="1">
    <source>
        <dbReference type="ARBA" id="ARBA00004651"/>
    </source>
</evidence>
<dbReference type="GO" id="GO:0005886">
    <property type="term" value="C:plasma membrane"/>
    <property type="evidence" value="ECO:0007669"/>
    <property type="project" value="UniProtKB-SubCell"/>
</dbReference>
<dbReference type="EMBL" id="AYSO01000012">
    <property type="protein sequence ID" value="KIE48117.1"/>
    <property type="molecule type" value="Genomic_DNA"/>
</dbReference>
<feature type="transmembrane region" description="Helical" evidence="6">
    <location>
        <begin position="291"/>
        <end position="312"/>
    </location>
</feature>
<feature type="transmembrane region" description="Helical" evidence="6">
    <location>
        <begin position="458"/>
        <end position="477"/>
    </location>
</feature>
<keyword evidence="3 6" id="KW-0812">Transmembrane</keyword>
<keyword evidence="8" id="KW-1185">Reference proteome</keyword>
<feature type="transmembrane region" description="Helical" evidence="6">
    <location>
        <begin position="96"/>
        <end position="113"/>
    </location>
</feature>
<comment type="caution">
    <text evidence="7">The sequence shown here is derived from an EMBL/GenBank/DDBJ whole genome shotgun (WGS) entry which is preliminary data.</text>
</comment>
<dbReference type="PANTHER" id="PTHR30250:SF21">
    <property type="entry name" value="LIPID II FLIPPASE MURJ"/>
    <property type="match status" value="1"/>
</dbReference>
<dbReference type="PIRSF" id="PIRSF038958">
    <property type="entry name" value="PG_synth_SpoVB"/>
    <property type="match status" value="1"/>
</dbReference>
<evidence type="ECO:0000256" key="3">
    <source>
        <dbReference type="ARBA" id="ARBA00022692"/>
    </source>
</evidence>
<feature type="transmembrane region" description="Helical" evidence="6">
    <location>
        <begin position="240"/>
        <end position="260"/>
    </location>
</feature>
<keyword evidence="2" id="KW-1003">Cell membrane</keyword>
<feature type="transmembrane region" description="Helical" evidence="6">
    <location>
        <begin position="166"/>
        <end position="183"/>
    </location>
</feature>
<keyword evidence="5 6" id="KW-0472">Membrane</keyword>
<comment type="subcellular location">
    <subcellularLocation>
        <location evidence="1">Cell membrane</location>
        <topology evidence="1">Multi-pass membrane protein</topology>
    </subcellularLocation>
</comment>
<accession>A0A0C1R3K7</accession>
<dbReference type="InterPro" id="IPR002797">
    <property type="entry name" value="Polysacc_synth"/>
</dbReference>
<reference evidence="7 8" key="1">
    <citation type="journal article" date="2015" name="Infect. Genet. Evol.">
        <title>Genomic sequences of six botulinum neurotoxin-producing strains representing three clostridial species illustrate the mobility and diversity of botulinum neurotoxin genes.</title>
        <authorList>
            <person name="Smith T.J."/>
            <person name="Hill K.K."/>
            <person name="Xie G."/>
            <person name="Foley B.T."/>
            <person name="Williamson C.H."/>
            <person name="Foster J.T."/>
            <person name="Johnson S.L."/>
            <person name="Chertkov O."/>
            <person name="Teshima H."/>
            <person name="Gibbons H.S."/>
            <person name="Johnsky L.A."/>
            <person name="Karavis M.A."/>
            <person name="Smith L.A."/>
        </authorList>
    </citation>
    <scope>NUCLEOTIDE SEQUENCE [LARGE SCALE GENOMIC DNA]</scope>
    <source>
        <strain evidence="7 8">CDC 2741</strain>
    </source>
</reference>
<feature type="transmembrane region" description="Helical" evidence="6">
    <location>
        <begin position="419"/>
        <end position="438"/>
    </location>
</feature>
<feature type="transmembrane region" description="Helical" evidence="6">
    <location>
        <begin position="394"/>
        <end position="413"/>
    </location>
</feature>
<dbReference type="RefSeq" id="WP_039630395.1">
    <property type="nucleotide sequence ID" value="NZ_AYSO01000012.1"/>
</dbReference>
<feature type="transmembrane region" description="Helical" evidence="6">
    <location>
        <begin position="12"/>
        <end position="35"/>
    </location>
</feature>
<feature type="transmembrane region" description="Helical" evidence="6">
    <location>
        <begin position="365"/>
        <end position="382"/>
    </location>
</feature>
<feature type="transmembrane region" description="Helical" evidence="6">
    <location>
        <begin position="333"/>
        <end position="353"/>
    </location>
</feature>
<dbReference type="InterPro" id="IPR024923">
    <property type="entry name" value="PG_synth_SpoVB"/>
</dbReference>
<dbReference type="STRING" id="29341.RSJ17_11790"/>
<dbReference type="OrthoDB" id="9775950at2"/>
<protein>
    <submittedName>
        <fullName evidence="7">Polysaccharide biosynthesis family protein</fullName>
    </submittedName>
</protein>
<feature type="transmembrane region" description="Helical" evidence="6">
    <location>
        <begin position="55"/>
        <end position="75"/>
    </location>
</feature>
<evidence type="ECO:0000313" key="8">
    <source>
        <dbReference type="Proteomes" id="UP000031366"/>
    </source>
</evidence>
<proteinExistence type="predicted"/>
<keyword evidence="4 6" id="KW-1133">Transmembrane helix</keyword>
<feature type="transmembrane region" description="Helical" evidence="6">
    <location>
        <begin position="489"/>
        <end position="514"/>
    </location>
</feature>
<dbReference type="PANTHER" id="PTHR30250">
    <property type="entry name" value="PST FAMILY PREDICTED COLANIC ACID TRANSPORTER"/>
    <property type="match status" value="1"/>
</dbReference>
<dbReference type="AlphaFoldDB" id="A0A0C1R3K7"/>
<dbReference type="Proteomes" id="UP000031366">
    <property type="component" value="Unassembled WGS sequence"/>
</dbReference>
<evidence type="ECO:0000256" key="2">
    <source>
        <dbReference type="ARBA" id="ARBA00022475"/>
    </source>
</evidence>
<gene>
    <name evidence="7" type="ORF">U732_3866</name>
</gene>
<sequence>MGNSSKLNTQSAAKGVAILSMAMLFVKLMSLLYVPALRAILKPEGIGVYYSCYQIFQYFYIIGNAGLPVAISKIVSEFIALGNYKDAVKTFKMARAMAFMLGLVLTLLLFLFAEPLAKSMNSEQSAYALMALSPTILITTILCAYKGYFQGRGNMTPTAISQVIEQIFNIGFSLIFAYLLIGYGNEYGAAGGTVGTTLGALIAAIYFFRFYEKNKANNIPLGYSHKGIERASNEEIAKKILFYAIPITIGIAIQQAGTLVDLKLVKGRLDIAGFDKSNIEILWGILSQYTVLINVPLALVSSLSISIVPIISAHSATKDKKSLRNSVNTSVKAAYLITVPSAVGLSVFSLQILQLLKLDLNISSLLFYGSYVIILMAIVYLQTSILQGLGKVKAVTIFSVIGLIGKIIANYVFVAIPEINILGAIIGNAISFLIMLILNQLLINQSLKIKVSIIRPIIKPFIASAAMATVGLIWYNLVYKVFLMLSKGYIANALSIATTIFVAIVVYFVSLIYIGGIRKKDLQVLPKKLIRFIPKNLLLKIR</sequence>
<feature type="transmembrane region" description="Helical" evidence="6">
    <location>
        <begin position="189"/>
        <end position="208"/>
    </location>
</feature>